<dbReference type="Proteomes" id="UP000325780">
    <property type="component" value="Unassembled WGS sequence"/>
</dbReference>
<protein>
    <submittedName>
        <fullName evidence="1">Uncharacterized protein</fullName>
    </submittedName>
</protein>
<keyword evidence="2" id="KW-1185">Reference proteome</keyword>
<reference evidence="1 2" key="1">
    <citation type="submission" date="2019-04" db="EMBL/GenBank/DDBJ databases">
        <title>Friends and foes A comparative genomics study of 23 Aspergillus species from section Flavi.</title>
        <authorList>
            <consortium name="DOE Joint Genome Institute"/>
            <person name="Kjaerbolling I."/>
            <person name="Vesth T."/>
            <person name="Frisvad J.C."/>
            <person name="Nybo J.L."/>
            <person name="Theobald S."/>
            <person name="Kildgaard S."/>
            <person name="Isbrandt T."/>
            <person name="Kuo A."/>
            <person name="Sato A."/>
            <person name="Lyhne E.K."/>
            <person name="Kogle M.E."/>
            <person name="Wiebenga A."/>
            <person name="Kun R.S."/>
            <person name="Lubbers R.J."/>
            <person name="Makela M.R."/>
            <person name="Barry K."/>
            <person name="Chovatia M."/>
            <person name="Clum A."/>
            <person name="Daum C."/>
            <person name="Haridas S."/>
            <person name="He G."/>
            <person name="LaButti K."/>
            <person name="Lipzen A."/>
            <person name="Mondo S."/>
            <person name="Riley R."/>
            <person name="Salamov A."/>
            <person name="Simmons B.A."/>
            <person name="Magnuson J.K."/>
            <person name="Henrissat B."/>
            <person name="Mortensen U.H."/>
            <person name="Larsen T.O."/>
            <person name="Devries R.P."/>
            <person name="Grigoriev I.V."/>
            <person name="Machida M."/>
            <person name="Baker S.E."/>
            <person name="Andersen M.R."/>
        </authorList>
    </citation>
    <scope>NUCLEOTIDE SEQUENCE [LARGE SCALE GENOMIC DNA]</scope>
    <source>
        <strain evidence="1 2">IBT 18842</strain>
    </source>
</reference>
<dbReference type="OrthoDB" id="3827557at2759"/>
<sequence length="95" mass="11248">MPKVHRYWISSYGLVPDVLEEQLPYFLGGGTTFKPYRLDGRHGYLIEGVLLTRAQIEDLTKFSWEYERDKTVEMLGRSAVRHPNRYIVHEVFFLN</sequence>
<evidence type="ECO:0000313" key="1">
    <source>
        <dbReference type="EMBL" id="KAE8152664.1"/>
    </source>
</evidence>
<gene>
    <name evidence="1" type="ORF">BDV25DRAFT_150552</name>
</gene>
<evidence type="ECO:0000313" key="2">
    <source>
        <dbReference type="Proteomes" id="UP000325780"/>
    </source>
</evidence>
<accession>A0A5N6U209</accession>
<organism evidence="1 2">
    <name type="scientific">Aspergillus avenaceus</name>
    <dbReference type="NCBI Taxonomy" id="36643"/>
    <lineage>
        <taxon>Eukaryota</taxon>
        <taxon>Fungi</taxon>
        <taxon>Dikarya</taxon>
        <taxon>Ascomycota</taxon>
        <taxon>Pezizomycotina</taxon>
        <taxon>Eurotiomycetes</taxon>
        <taxon>Eurotiomycetidae</taxon>
        <taxon>Eurotiales</taxon>
        <taxon>Aspergillaceae</taxon>
        <taxon>Aspergillus</taxon>
        <taxon>Aspergillus subgen. Circumdati</taxon>
    </lineage>
</organism>
<name>A0A5N6U209_ASPAV</name>
<proteinExistence type="predicted"/>
<dbReference type="EMBL" id="ML742049">
    <property type="protein sequence ID" value="KAE8152664.1"/>
    <property type="molecule type" value="Genomic_DNA"/>
</dbReference>
<dbReference type="AlphaFoldDB" id="A0A5N6U209"/>